<dbReference type="GO" id="GO:0006325">
    <property type="term" value="P:chromatin organization"/>
    <property type="evidence" value="ECO:0007669"/>
    <property type="project" value="EnsemblFungi"/>
</dbReference>
<dbReference type="GO" id="GO:0003682">
    <property type="term" value="F:chromatin binding"/>
    <property type="evidence" value="ECO:0007669"/>
    <property type="project" value="EnsemblFungi"/>
</dbReference>
<evidence type="ECO:0000256" key="2">
    <source>
        <dbReference type="ARBA" id="ARBA00007688"/>
    </source>
</evidence>
<feature type="domain" description="TATA box binding protein associated factor (TAF) histone-like fold" evidence="9">
    <location>
        <begin position="4"/>
        <end position="71"/>
    </location>
</feature>
<dbReference type="SMART" id="SM00803">
    <property type="entry name" value="TAF"/>
    <property type="match status" value="1"/>
</dbReference>
<dbReference type="Gene3D" id="1.25.40.770">
    <property type="entry name" value="TAF6, C-terminal HEAT repeat domain"/>
    <property type="match status" value="1"/>
</dbReference>
<evidence type="ECO:0000256" key="7">
    <source>
        <dbReference type="ARBA" id="ARBA00093655"/>
    </source>
</evidence>
<comment type="similarity">
    <text evidence="2">Belongs to the TAF6 family.</text>
</comment>
<keyword evidence="5" id="KW-0539">Nucleus</keyword>
<dbReference type="InterPro" id="IPR046344">
    <property type="entry name" value="TAF6_C_sf"/>
</dbReference>
<evidence type="ECO:0000259" key="9">
    <source>
        <dbReference type="SMART" id="SM00803"/>
    </source>
</evidence>
<dbReference type="EMBL" id="LXFE01000716">
    <property type="protein sequence ID" value="OLL24601.1"/>
    <property type="molecule type" value="Genomic_DNA"/>
</dbReference>
<evidence type="ECO:0000313" key="11">
    <source>
        <dbReference type="Proteomes" id="UP000186594"/>
    </source>
</evidence>
<dbReference type="InterPro" id="IPR037796">
    <property type="entry name" value="TAF6"/>
</dbReference>
<dbReference type="OrthoDB" id="361039at2759"/>
<feature type="compositionally biased region" description="Low complexity" evidence="8">
    <location>
        <begin position="151"/>
        <end position="162"/>
    </location>
</feature>
<evidence type="ECO:0000256" key="5">
    <source>
        <dbReference type="ARBA" id="ARBA00023242"/>
    </source>
</evidence>
<dbReference type="FunFam" id="1.10.20.10:FF:000033">
    <property type="entry name" value="Transcription initiation factor TFIID complex subunit"/>
    <property type="match status" value="1"/>
</dbReference>
<dbReference type="GO" id="GO:0005669">
    <property type="term" value="C:transcription factor TFIID complex"/>
    <property type="evidence" value="ECO:0007669"/>
    <property type="project" value="EnsemblFungi"/>
</dbReference>
<keyword evidence="10" id="KW-0396">Initiation factor</keyword>
<dbReference type="GO" id="GO:0051123">
    <property type="term" value="P:RNA polymerase II preinitiation complex assembly"/>
    <property type="evidence" value="ECO:0007669"/>
    <property type="project" value="EnsemblFungi"/>
</dbReference>
<dbReference type="PANTHER" id="PTHR10221:SF9">
    <property type="entry name" value="TRANSCRIPTION INITIATION FACTOR TFIID SUBUNIT 6"/>
    <property type="match status" value="1"/>
</dbReference>
<dbReference type="PANTHER" id="PTHR10221">
    <property type="entry name" value="TRANSCRIPTION INITIATION FACTOR TFIID SUBUNIT 6"/>
    <property type="match status" value="1"/>
</dbReference>
<dbReference type="GO" id="GO:0061629">
    <property type="term" value="F:RNA polymerase II-specific DNA-binding transcription factor binding"/>
    <property type="evidence" value="ECO:0007669"/>
    <property type="project" value="EnsemblFungi"/>
</dbReference>
<evidence type="ECO:0000256" key="4">
    <source>
        <dbReference type="ARBA" id="ARBA00023163"/>
    </source>
</evidence>
<accession>A0A1U7LQ03</accession>
<feature type="compositionally biased region" description="Polar residues" evidence="8">
    <location>
        <begin position="141"/>
        <end position="150"/>
    </location>
</feature>
<dbReference type="SUPFAM" id="SSF47113">
    <property type="entry name" value="Histone-fold"/>
    <property type="match status" value="1"/>
</dbReference>
<dbReference type="GO" id="GO:0046695">
    <property type="term" value="C:SLIK (SAGA-like) complex"/>
    <property type="evidence" value="ECO:0007669"/>
    <property type="project" value="EnsemblFungi"/>
</dbReference>
<comment type="subcellular location">
    <subcellularLocation>
        <location evidence="1">Nucleus</location>
    </subcellularLocation>
</comment>
<dbReference type="CDD" id="cd22931">
    <property type="entry name" value="HFD_TAF6"/>
    <property type="match status" value="1"/>
</dbReference>
<keyword evidence="4" id="KW-0804">Transcription</keyword>
<dbReference type="GO" id="GO:0046982">
    <property type="term" value="F:protein heterodimerization activity"/>
    <property type="evidence" value="ECO:0007669"/>
    <property type="project" value="InterPro"/>
</dbReference>
<keyword evidence="10" id="KW-0648">Protein biosynthesis</keyword>
<evidence type="ECO:0000313" key="10">
    <source>
        <dbReference type="EMBL" id="OLL24601.1"/>
    </source>
</evidence>
<feature type="region of interest" description="Disordered" evidence="8">
    <location>
        <begin position="141"/>
        <end position="162"/>
    </location>
</feature>
<dbReference type="GO" id="GO:0042802">
    <property type="term" value="F:identical protein binding"/>
    <property type="evidence" value="ECO:0007669"/>
    <property type="project" value="EnsemblFungi"/>
</dbReference>
<dbReference type="InterPro" id="IPR004823">
    <property type="entry name" value="TAF_TATA-bd_Histone-like_dom"/>
</dbReference>
<dbReference type="FunFam" id="1.25.40.770:FF:000001">
    <property type="entry name" value="Transcription initiation factor TFIID subunit 6"/>
    <property type="match status" value="1"/>
</dbReference>
<gene>
    <name evidence="10" type="ORF">NEOLI_003061</name>
</gene>
<organism evidence="10 11">
    <name type="scientific">Neolecta irregularis (strain DAH-3)</name>
    <dbReference type="NCBI Taxonomy" id="1198029"/>
    <lineage>
        <taxon>Eukaryota</taxon>
        <taxon>Fungi</taxon>
        <taxon>Dikarya</taxon>
        <taxon>Ascomycota</taxon>
        <taxon>Taphrinomycotina</taxon>
        <taxon>Neolectales</taxon>
        <taxon>Neolectaceae</taxon>
        <taxon>Neolecta</taxon>
    </lineage>
</organism>
<dbReference type="InterPro" id="IPR016024">
    <property type="entry name" value="ARM-type_fold"/>
</dbReference>
<reference evidence="10 11" key="1">
    <citation type="submission" date="2016-04" db="EMBL/GenBank/DDBJ databases">
        <title>Evolutionary innovation and constraint leading to complex multicellularity in the Ascomycota.</title>
        <authorList>
            <person name="Cisse O."/>
            <person name="Nguyen A."/>
            <person name="Hewitt D.A."/>
            <person name="Jedd G."/>
            <person name="Stajich J.E."/>
        </authorList>
    </citation>
    <scope>NUCLEOTIDE SEQUENCE [LARGE SCALE GENOMIC DNA]</scope>
    <source>
        <strain evidence="10 11">DAH-3</strain>
    </source>
</reference>
<dbReference type="CDD" id="cd08050">
    <property type="entry name" value="TAF6C"/>
    <property type="match status" value="1"/>
</dbReference>
<dbReference type="GO" id="GO:0003713">
    <property type="term" value="F:transcription coactivator activity"/>
    <property type="evidence" value="ECO:0007669"/>
    <property type="project" value="TreeGrafter"/>
</dbReference>
<dbReference type="GO" id="GO:0005829">
    <property type="term" value="C:cytosol"/>
    <property type="evidence" value="ECO:0007669"/>
    <property type="project" value="EnsemblFungi"/>
</dbReference>
<name>A0A1U7LQ03_NEOID</name>
<dbReference type="SUPFAM" id="SSF48371">
    <property type="entry name" value="ARM repeat"/>
    <property type="match status" value="1"/>
</dbReference>
<evidence type="ECO:0000256" key="1">
    <source>
        <dbReference type="ARBA" id="ARBA00004123"/>
    </source>
</evidence>
<dbReference type="GO" id="GO:0016251">
    <property type="term" value="F:RNA polymerase II general transcription initiation factor activity"/>
    <property type="evidence" value="ECO:0007669"/>
    <property type="project" value="InterPro"/>
</dbReference>
<dbReference type="GO" id="GO:0003743">
    <property type="term" value="F:translation initiation factor activity"/>
    <property type="evidence" value="ECO:0007669"/>
    <property type="project" value="UniProtKB-KW"/>
</dbReference>
<dbReference type="InterPro" id="IPR011442">
    <property type="entry name" value="TAF6_C"/>
</dbReference>
<dbReference type="Gene3D" id="1.10.20.10">
    <property type="entry name" value="Histone, subunit A"/>
    <property type="match status" value="1"/>
</dbReference>
<keyword evidence="3" id="KW-0805">Transcription regulation</keyword>
<dbReference type="Proteomes" id="UP000186594">
    <property type="component" value="Unassembled WGS sequence"/>
</dbReference>
<dbReference type="GO" id="GO:0000124">
    <property type="term" value="C:SAGA complex"/>
    <property type="evidence" value="ECO:0007669"/>
    <property type="project" value="EnsemblFungi"/>
</dbReference>
<proteinExistence type="inferred from homology"/>
<dbReference type="InterPro" id="IPR009072">
    <property type="entry name" value="Histone-fold"/>
</dbReference>
<dbReference type="GO" id="GO:0045944">
    <property type="term" value="P:positive regulation of transcription by RNA polymerase II"/>
    <property type="evidence" value="ECO:0007669"/>
    <property type="project" value="EnsemblFungi"/>
</dbReference>
<comment type="caution">
    <text evidence="10">The sequence shown here is derived from an EMBL/GenBank/DDBJ whole genome shotgun (WGS) entry which is preliminary data.</text>
</comment>
<protein>
    <recommendedName>
        <fullName evidence="6">TBP-associated factor 6</fullName>
    </recommendedName>
    <alternativeName>
        <fullName evidence="7">Transcription initiation factor TFIID subunit 6</fullName>
    </alternativeName>
</protein>
<dbReference type="Pfam" id="PF07571">
    <property type="entry name" value="TAF6_C"/>
    <property type="match status" value="1"/>
</dbReference>
<sequence>MQQGVLSNDTIKDAAENLGIANLSEEVSKALALDVEYRMKEVIQEAMKFMRHAKRTILSTNDISHALRTLKLEPLYGYGSSRPMNFREAHYGQSHPIYYLDDDEIEFEKVINSPLPKVPREVAMTAHWLAIEGVQPSIPQNPTVDATTTFSSSSEGGKNSISSSATEVKPLVKHVLSEELQIYFDRVSKALLDQDNESLRNAALASLSHDPGLHQLLPYLVQYIAEKVTHNLKSLSILQIMMQTVYALLSNPNLFLEPYVHQLVPSVLTCLISKRLGPDLNREHYQLRDYSASILKLLLDKFSDSYHTLKPRITRTLLKAFLDNKKPFTTHYGALRGLTILGREVVRVLIAPNAIAYSVLIEKEINDGNFEAEKVLISITDSLESLVDPELSDLLQGKSEEEIIMAMTEKLGQLVVRRLWSNGKGMQVANTMLDI</sequence>
<dbReference type="Pfam" id="PF02969">
    <property type="entry name" value="TAF"/>
    <property type="match status" value="1"/>
</dbReference>
<evidence type="ECO:0000256" key="8">
    <source>
        <dbReference type="SAM" id="MobiDB-lite"/>
    </source>
</evidence>
<dbReference type="OMA" id="YFVQFIA"/>
<dbReference type="STRING" id="1198029.A0A1U7LQ03"/>
<dbReference type="AlphaFoldDB" id="A0A1U7LQ03"/>
<evidence type="ECO:0000256" key="6">
    <source>
        <dbReference type="ARBA" id="ARBA00076308"/>
    </source>
</evidence>
<evidence type="ECO:0000256" key="3">
    <source>
        <dbReference type="ARBA" id="ARBA00023015"/>
    </source>
</evidence>
<dbReference type="GO" id="GO:2000144">
    <property type="term" value="P:positive regulation of DNA-templated transcription initiation"/>
    <property type="evidence" value="ECO:0007669"/>
    <property type="project" value="EnsemblFungi"/>
</dbReference>
<keyword evidence="11" id="KW-1185">Reference proteome</keyword>